<dbReference type="HOGENOM" id="CLU_1246071_0_0_1"/>
<reference evidence="2 3" key="1">
    <citation type="journal article" date="2014" name="BMC Genomics">
        <title>Comparative genome sequencing reveals chemotype-specific gene clusters in the toxigenic black mold Stachybotrys.</title>
        <authorList>
            <person name="Semeiks J."/>
            <person name="Borek D."/>
            <person name="Otwinowski Z."/>
            <person name="Grishin N.V."/>
        </authorList>
    </citation>
    <scope>NUCLEOTIDE SEQUENCE [LARGE SCALE GENOMIC DNA]</scope>
    <source>
        <strain evidence="2 3">IBT 40285</strain>
    </source>
</reference>
<protein>
    <submittedName>
        <fullName evidence="2">Uncharacterized protein</fullName>
    </submittedName>
</protein>
<dbReference type="EMBL" id="KL660693">
    <property type="protein sequence ID" value="KFA64244.1"/>
    <property type="molecule type" value="Genomic_DNA"/>
</dbReference>
<keyword evidence="3" id="KW-1185">Reference proteome</keyword>
<accession>A0A084QJV9</accession>
<feature type="region of interest" description="Disordered" evidence="1">
    <location>
        <begin position="1"/>
        <end position="56"/>
    </location>
</feature>
<organism evidence="2 3">
    <name type="scientific">Stachybotrys chlorohalonatus (strain IBT 40285)</name>
    <dbReference type="NCBI Taxonomy" id="1283841"/>
    <lineage>
        <taxon>Eukaryota</taxon>
        <taxon>Fungi</taxon>
        <taxon>Dikarya</taxon>
        <taxon>Ascomycota</taxon>
        <taxon>Pezizomycotina</taxon>
        <taxon>Sordariomycetes</taxon>
        <taxon>Hypocreomycetidae</taxon>
        <taxon>Hypocreales</taxon>
        <taxon>Stachybotryaceae</taxon>
        <taxon>Stachybotrys</taxon>
    </lineage>
</organism>
<dbReference type="OrthoDB" id="188186at2759"/>
<dbReference type="Proteomes" id="UP000028524">
    <property type="component" value="Unassembled WGS sequence"/>
</dbReference>
<feature type="compositionally biased region" description="Low complexity" evidence="1">
    <location>
        <begin position="15"/>
        <end position="31"/>
    </location>
</feature>
<feature type="compositionally biased region" description="Polar residues" evidence="1">
    <location>
        <begin position="32"/>
        <end position="46"/>
    </location>
</feature>
<feature type="compositionally biased region" description="Low complexity" evidence="1">
    <location>
        <begin position="114"/>
        <end position="126"/>
    </location>
</feature>
<sequence>MVWPLTRSDDHVSDSKPTSSTPSSNLPLKPSWLTNNNPVGTESCESSCPYPTPMSSEEPAILMSSVVIAGTEPSSGCLPSDYALIPPPSGSAPDSRSQDPFIPSAQIIQRPKISTSSSSSSLSDLSPPMPSPPSSDLLYSSLSANVSNTNATNVASDARQAPIRLVADDDTSWQGPQPRIHTHQDSDELLDSVLEGIGRIHVAMDLDNAGRWRIRRHDDELR</sequence>
<gene>
    <name evidence="2" type="ORF">S40285_06743</name>
</gene>
<evidence type="ECO:0000313" key="3">
    <source>
        <dbReference type="Proteomes" id="UP000028524"/>
    </source>
</evidence>
<name>A0A084QJV9_STAC4</name>
<evidence type="ECO:0000256" key="1">
    <source>
        <dbReference type="SAM" id="MobiDB-lite"/>
    </source>
</evidence>
<feature type="region of interest" description="Disordered" evidence="1">
    <location>
        <begin position="77"/>
        <end position="135"/>
    </location>
</feature>
<dbReference type="InParanoid" id="A0A084QJV9"/>
<evidence type="ECO:0000313" key="2">
    <source>
        <dbReference type="EMBL" id="KFA64244.1"/>
    </source>
</evidence>
<proteinExistence type="predicted"/>
<dbReference type="AlphaFoldDB" id="A0A084QJV9"/>